<dbReference type="Pfam" id="PF00041">
    <property type="entry name" value="fn3"/>
    <property type="match status" value="1"/>
</dbReference>
<accession>A0A401TL76</accession>
<feature type="domain" description="Fibronectin type-III" evidence="2">
    <location>
        <begin position="51"/>
        <end position="94"/>
    </location>
</feature>
<dbReference type="PANTHER" id="PTHR46708">
    <property type="entry name" value="TENASCIN"/>
    <property type="match status" value="1"/>
</dbReference>
<organism evidence="3 4">
    <name type="scientific">Chiloscyllium punctatum</name>
    <name type="common">Brownbanded bambooshark</name>
    <name type="synonym">Hemiscyllium punctatum</name>
    <dbReference type="NCBI Taxonomy" id="137246"/>
    <lineage>
        <taxon>Eukaryota</taxon>
        <taxon>Metazoa</taxon>
        <taxon>Chordata</taxon>
        <taxon>Craniata</taxon>
        <taxon>Vertebrata</taxon>
        <taxon>Chondrichthyes</taxon>
        <taxon>Elasmobranchii</taxon>
        <taxon>Galeomorphii</taxon>
        <taxon>Galeoidea</taxon>
        <taxon>Orectolobiformes</taxon>
        <taxon>Hemiscylliidae</taxon>
        <taxon>Chiloscyllium</taxon>
    </lineage>
</organism>
<dbReference type="InterPro" id="IPR036116">
    <property type="entry name" value="FN3_sf"/>
</dbReference>
<dbReference type="Proteomes" id="UP000287033">
    <property type="component" value="Unassembled WGS sequence"/>
</dbReference>
<dbReference type="GO" id="GO:0030155">
    <property type="term" value="P:regulation of cell adhesion"/>
    <property type="evidence" value="ECO:0007669"/>
    <property type="project" value="TreeGrafter"/>
</dbReference>
<dbReference type="EMBL" id="BEZZ01101429">
    <property type="protein sequence ID" value="GCC43374.1"/>
    <property type="molecule type" value="Genomic_DNA"/>
</dbReference>
<dbReference type="InterPro" id="IPR050991">
    <property type="entry name" value="ECM_Regulatory_Proteins"/>
</dbReference>
<dbReference type="InterPro" id="IPR003961">
    <property type="entry name" value="FN3_dom"/>
</dbReference>
<dbReference type="GO" id="GO:0031175">
    <property type="term" value="P:neuron projection development"/>
    <property type="evidence" value="ECO:0007669"/>
    <property type="project" value="TreeGrafter"/>
</dbReference>
<dbReference type="PANTHER" id="PTHR46708:SF3">
    <property type="entry name" value="TENASCIN-X"/>
    <property type="match status" value="1"/>
</dbReference>
<dbReference type="CDD" id="cd00063">
    <property type="entry name" value="FN3"/>
    <property type="match status" value="1"/>
</dbReference>
<feature type="non-terminal residue" evidence="3">
    <location>
        <position position="1"/>
    </location>
</feature>
<name>A0A401TL76_CHIPU</name>
<dbReference type="SUPFAM" id="SSF49265">
    <property type="entry name" value="Fibronectin type III"/>
    <property type="match status" value="1"/>
</dbReference>
<dbReference type="InterPro" id="IPR013783">
    <property type="entry name" value="Ig-like_fold"/>
</dbReference>
<keyword evidence="1" id="KW-0677">Repeat</keyword>
<dbReference type="Gene3D" id="2.60.40.10">
    <property type="entry name" value="Immunoglobulins"/>
    <property type="match status" value="2"/>
</dbReference>
<evidence type="ECO:0000313" key="3">
    <source>
        <dbReference type="EMBL" id="GCC43374.1"/>
    </source>
</evidence>
<dbReference type="OrthoDB" id="6130531at2759"/>
<dbReference type="GO" id="GO:0005615">
    <property type="term" value="C:extracellular space"/>
    <property type="evidence" value="ECO:0007669"/>
    <property type="project" value="TreeGrafter"/>
</dbReference>
<evidence type="ECO:0000313" key="4">
    <source>
        <dbReference type="Proteomes" id="UP000287033"/>
    </source>
</evidence>
<evidence type="ECO:0000256" key="1">
    <source>
        <dbReference type="ARBA" id="ARBA00022737"/>
    </source>
</evidence>
<dbReference type="STRING" id="137246.A0A401TL76"/>
<dbReference type="AlphaFoldDB" id="A0A401TL76"/>
<proteinExistence type="predicted"/>
<reference evidence="3 4" key="1">
    <citation type="journal article" date="2018" name="Nat. Ecol. Evol.">
        <title>Shark genomes provide insights into elasmobranch evolution and the origin of vertebrates.</title>
        <authorList>
            <person name="Hara Y"/>
            <person name="Yamaguchi K"/>
            <person name="Onimaru K"/>
            <person name="Kadota M"/>
            <person name="Koyanagi M"/>
            <person name="Keeley SD"/>
            <person name="Tatsumi K"/>
            <person name="Tanaka K"/>
            <person name="Motone F"/>
            <person name="Kageyama Y"/>
            <person name="Nozu R"/>
            <person name="Adachi N"/>
            <person name="Nishimura O"/>
            <person name="Nakagawa R"/>
            <person name="Tanegashima C"/>
            <person name="Kiyatake I"/>
            <person name="Matsumoto R"/>
            <person name="Murakumo K"/>
            <person name="Nishida K"/>
            <person name="Terakita A"/>
            <person name="Kuratani S"/>
            <person name="Sato K"/>
            <person name="Hyodo S Kuraku.S."/>
        </authorList>
    </citation>
    <scope>NUCLEOTIDE SEQUENCE [LARGE SCALE GENOMIC DNA]</scope>
</reference>
<sequence length="94" mass="9929">ATVSRDVPGNSAQLQLTGLTVNTEYTADISSVSGYRMSPRVTTSFVTGSDLPKDLTVSDISSSEALVSWKSPRAPVTGYLLLYGTEGDLSQVTL</sequence>
<evidence type="ECO:0000259" key="2">
    <source>
        <dbReference type="PROSITE" id="PS50853"/>
    </source>
</evidence>
<dbReference type="PROSITE" id="PS50853">
    <property type="entry name" value="FN3"/>
    <property type="match status" value="1"/>
</dbReference>
<gene>
    <name evidence="3" type="ORF">chiPu_0027344</name>
</gene>
<comment type="caution">
    <text evidence="3">The sequence shown here is derived from an EMBL/GenBank/DDBJ whole genome shotgun (WGS) entry which is preliminary data.</text>
</comment>
<keyword evidence="4" id="KW-1185">Reference proteome</keyword>
<protein>
    <recommendedName>
        <fullName evidence="2">Fibronectin type-III domain-containing protein</fullName>
    </recommendedName>
</protein>